<sequence length="264" mass="25901">MSALEVGAFLVRALATAGIVIGITLAVERLGARRGGMLAGLPIVLGPGFAVLALVEPAPYVTDAAGYALLSLTATQAFMLAYSAAARLGAGVASAVAAAIVAWAACAVVFGRVETVGVAPALLAFGSATLLSRAAHGRLVLPVSAVRAREGRALLLLRGALAGLLVGAVTAASARLGPALAGLLMAYPVGTTVIAATIHRRGGAALVIATLSAVTLGTTSLAAFATTLALLAEPIGAGWAFAAALVASLAVTMVMMRVAGAGRE</sequence>
<feature type="transmembrane region" description="Helical" evidence="1">
    <location>
        <begin position="205"/>
        <end position="231"/>
    </location>
</feature>
<feature type="transmembrane region" description="Helical" evidence="1">
    <location>
        <begin position="89"/>
        <end position="110"/>
    </location>
</feature>
<feature type="transmembrane region" description="Helical" evidence="1">
    <location>
        <begin position="6"/>
        <end position="27"/>
    </location>
</feature>
<feature type="transmembrane region" description="Helical" evidence="1">
    <location>
        <begin position="155"/>
        <end position="174"/>
    </location>
</feature>
<comment type="caution">
    <text evidence="2">The sequence shown here is derived from an EMBL/GenBank/DDBJ whole genome shotgun (WGS) entry which is preliminary data.</text>
</comment>
<dbReference type="RefSeq" id="WP_188914532.1">
    <property type="nucleotide sequence ID" value="NZ_BMMF01000011.1"/>
</dbReference>
<feature type="transmembrane region" description="Helical" evidence="1">
    <location>
        <begin position="237"/>
        <end position="259"/>
    </location>
</feature>
<keyword evidence="1" id="KW-0472">Membrane</keyword>
<keyword evidence="3" id="KW-1185">Reference proteome</keyword>
<gene>
    <name evidence="2" type="ORF">GCM10011322_34790</name>
</gene>
<feature type="transmembrane region" description="Helical" evidence="1">
    <location>
        <begin position="180"/>
        <end position="198"/>
    </location>
</feature>
<evidence type="ECO:0000313" key="2">
    <source>
        <dbReference type="EMBL" id="GGK44674.1"/>
    </source>
</evidence>
<name>A0A917QE43_9HYPH</name>
<evidence type="ECO:0000256" key="1">
    <source>
        <dbReference type="SAM" id="Phobius"/>
    </source>
</evidence>
<dbReference type="AlphaFoldDB" id="A0A917QE43"/>
<feature type="transmembrane region" description="Helical" evidence="1">
    <location>
        <begin position="39"/>
        <end position="58"/>
    </location>
</feature>
<dbReference type="EMBL" id="BMMF01000011">
    <property type="protein sequence ID" value="GGK44674.1"/>
    <property type="molecule type" value="Genomic_DNA"/>
</dbReference>
<keyword evidence="1" id="KW-0812">Transmembrane</keyword>
<organism evidence="2 3">
    <name type="scientific">Salinarimonas ramus</name>
    <dbReference type="NCBI Taxonomy" id="690164"/>
    <lineage>
        <taxon>Bacteria</taxon>
        <taxon>Pseudomonadati</taxon>
        <taxon>Pseudomonadota</taxon>
        <taxon>Alphaproteobacteria</taxon>
        <taxon>Hyphomicrobiales</taxon>
        <taxon>Salinarimonadaceae</taxon>
        <taxon>Salinarimonas</taxon>
    </lineage>
</organism>
<evidence type="ECO:0000313" key="3">
    <source>
        <dbReference type="Proteomes" id="UP000600449"/>
    </source>
</evidence>
<accession>A0A917QE43</accession>
<protein>
    <submittedName>
        <fullName evidence="2">Uncharacterized protein</fullName>
    </submittedName>
</protein>
<proteinExistence type="predicted"/>
<dbReference type="Proteomes" id="UP000600449">
    <property type="component" value="Unassembled WGS sequence"/>
</dbReference>
<keyword evidence="1" id="KW-1133">Transmembrane helix</keyword>
<reference evidence="2 3" key="1">
    <citation type="journal article" date="2014" name="Int. J. Syst. Evol. Microbiol.">
        <title>Complete genome sequence of Corynebacterium casei LMG S-19264T (=DSM 44701T), isolated from a smear-ripened cheese.</title>
        <authorList>
            <consortium name="US DOE Joint Genome Institute (JGI-PGF)"/>
            <person name="Walter F."/>
            <person name="Albersmeier A."/>
            <person name="Kalinowski J."/>
            <person name="Ruckert C."/>
        </authorList>
    </citation>
    <scope>NUCLEOTIDE SEQUENCE [LARGE SCALE GENOMIC DNA]</scope>
    <source>
        <strain evidence="2 3">CGMCC 1.9161</strain>
    </source>
</reference>